<sequence>MDADVLVIGAGFSGLYALHRLRSRGFSVQALEQADGVGGTWYWNRYPGARCDSESYYYCYSFDPELEQEWRWSERYPGQEEIRGYLEHVADRYDLRRDITFGVRVSSAEWTGDGWTVTSEDGASRRCRWLVTAVGCLSAANVPDIPGLADFAGRWHHTGQWPHDGVDVGGKRVGVIGTGSTGIQAIPVLAEQAGHLTVFQRTANYSIPARNAPLSEDEMATTKADYPEIRRIQQGSTNGHPFVLSDVDVLDLPADQRRELYEAAWARGGLRFRAAVKDVLTDPAVNEVTSDFLRDKIAEVVDDPGTAETLTPRDHPFATKRPPIDTHYFETYNRANVSLVDVKADPIAAITPGGVRLESGAEHPLDVLVFATGFDALTGPLLAFDLRGRDGRSLRDAWRDGPHTHLGLGVAGFPNLFTITGPGSPSVLTNMPTAIEQHVDWIADLLERLRETNEVAEPTSEAEEVWAREVARAADATLLPQAASSWYLGANVPGKARVFLPYAGGYARYRATCDDEAAAGYPGFGLGPRVEVGVA</sequence>
<dbReference type="EC" id="1.14.13.-" evidence="8"/>
<comment type="similarity">
    <text evidence="2">Belongs to the FAD-binding monooxygenase family.</text>
</comment>
<keyword evidence="4" id="KW-0274">FAD</keyword>
<dbReference type="InterPro" id="IPR050775">
    <property type="entry name" value="FAD-binding_Monooxygenases"/>
</dbReference>
<dbReference type="EMBL" id="JBBEGN010000018">
    <property type="protein sequence ID" value="MEJ2871066.1"/>
    <property type="molecule type" value="Genomic_DNA"/>
</dbReference>
<evidence type="ECO:0000313" key="8">
    <source>
        <dbReference type="EMBL" id="MEJ2871066.1"/>
    </source>
</evidence>
<organism evidence="8 9">
    <name type="scientific">Actinomycetospora aurantiaca</name>
    <dbReference type="NCBI Taxonomy" id="3129233"/>
    <lineage>
        <taxon>Bacteria</taxon>
        <taxon>Bacillati</taxon>
        <taxon>Actinomycetota</taxon>
        <taxon>Actinomycetes</taxon>
        <taxon>Pseudonocardiales</taxon>
        <taxon>Pseudonocardiaceae</taxon>
        <taxon>Actinomycetospora</taxon>
    </lineage>
</organism>
<evidence type="ECO:0000256" key="7">
    <source>
        <dbReference type="ARBA" id="ARBA00023033"/>
    </source>
</evidence>
<keyword evidence="9" id="KW-1185">Reference proteome</keyword>
<dbReference type="PANTHER" id="PTHR43098:SF3">
    <property type="entry name" value="L-ORNITHINE N(5)-MONOOXYGENASE-RELATED"/>
    <property type="match status" value="1"/>
</dbReference>
<evidence type="ECO:0000256" key="4">
    <source>
        <dbReference type="ARBA" id="ARBA00022827"/>
    </source>
</evidence>
<dbReference type="PANTHER" id="PTHR43098">
    <property type="entry name" value="L-ORNITHINE N(5)-MONOOXYGENASE-RELATED"/>
    <property type="match status" value="1"/>
</dbReference>
<dbReference type="Gene3D" id="3.50.50.60">
    <property type="entry name" value="FAD/NAD(P)-binding domain"/>
    <property type="match status" value="2"/>
</dbReference>
<reference evidence="8 9" key="1">
    <citation type="submission" date="2024-03" db="EMBL/GenBank/DDBJ databases">
        <title>Actinomycetospora sp. OC33-EN08, a novel actinomycete isolated from wild orchid (Aerides multiflora).</title>
        <authorList>
            <person name="Suriyachadkun C."/>
        </authorList>
    </citation>
    <scope>NUCLEOTIDE SEQUENCE [LARGE SCALE GENOMIC DNA]</scope>
    <source>
        <strain evidence="8 9">OC33-EN08</strain>
    </source>
</reference>
<keyword evidence="7" id="KW-0503">Monooxygenase</keyword>
<dbReference type="SUPFAM" id="SSF51905">
    <property type="entry name" value="FAD/NAD(P)-binding domain"/>
    <property type="match status" value="2"/>
</dbReference>
<comment type="caution">
    <text evidence="8">The sequence shown here is derived from an EMBL/GenBank/DDBJ whole genome shotgun (WGS) entry which is preliminary data.</text>
</comment>
<protein>
    <submittedName>
        <fullName evidence="8">NAD(P)/FAD-dependent oxidoreductase</fullName>
        <ecNumber evidence="8">1.14.13.-</ecNumber>
    </submittedName>
</protein>
<evidence type="ECO:0000256" key="6">
    <source>
        <dbReference type="ARBA" id="ARBA00023002"/>
    </source>
</evidence>
<evidence type="ECO:0000256" key="1">
    <source>
        <dbReference type="ARBA" id="ARBA00001974"/>
    </source>
</evidence>
<keyword evidence="6 8" id="KW-0560">Oxidoreductase</keyword>
<evidence type="ECO:0000313" key="9">
    <source>
        <dbReference type="Proteomes" id="UP001385809"/>
    </source>
</evidence>
<dbReference type="Pfam" id="PF13450">
    <property type="entry name" value="NAD_binding_8"/>
    <property type="match status" value="1"/>
</dbReference>
<proteinExistence type="inferred from homology"/>
<name>A0ABU8MUR7_9PSEU</name>
<keyword evidence="3" id="KW-0285">Flavoprotein</keyword>
<accession>A0ABU8MUR7</accession>
<evidence type="ECO:0000256" key="3">
    <source>
        <dbReference type="ARBA" id="ARBA00022630"/>
    </source>
</evidence>
<dbReference type="Proteomes" id="UP001385809">
    <property type="component" value="Unassembled WGS sequence"/>
</dbReference>
<gene>
    <name evidence="8" type="ORF">WCD74_25100</name>
</gene>
<dbReference type="GO" id="GO:0016491">
    <property type="term" value="F:oxidoreductase activity"/>
    <property type="evidence" value="ECO:0007669"/>
    <property type="project" value="UniProtKB-KW"/>
</dbReference>
<evidence type="ECO:0000256" key="2">
    <source>
        <dbReference type="ARBA" id="ARBA00010139"/>
    </source>
</evidence>
<dbReference type="InterPro" id="IPR036188">
    <property type="entry name" value="FAD/NAD-bd_sf"/>
</dbReference>
<dbReference type="RefSeq" id="WP_337697635.1">
    <property type="nucleotide sequence ID" value="NZ_JBBEGN010000018.1"/>
</dbReference>
<evidence type="ECO:0000256" key="5">
    <source>
        <dbReference type="ARBA" id="ARBA00022857"/>
    </source>
</evidence>
<comment type="cofactor">
    <cofactor evidence="1">
        <name>FAD</name>
        <dbReference type="ChEBI" id="CHEBI:57692"/>
    </cofactor>
</comment>
<keyword evidence="5" id="KW-0521">NADP</keyword>